<evidence type="ECO:0008006" key="11">
    <source>
        <dbReference type="Google" id="ProtNLM"/>
    </source>
</evidence>
<evidence type="ECO:0000256" key="3">
    <source>
        <dbReference type="ARBA" id="ARBA00022475"/>
    </source>
</evidence>
<keyword evidence="10" id="KW-1185">Reference proteome</keyword>
<keyword evidence="5" id="KW-0133">Cell shape</keyword>
<feature type="transmembrane region" description="Helical" evidence="8">
    <location>
        <begin position="153"/>
        <end position="173"/>
    </location>
</feature>
<reference evidence="10" key="1">
    <citation type="journal article" date="2019" name="Int. J. Syst. Evol. Microbiol.">
        <title>The Global Catalogue of Microorganisms (GCM) 10K type strain sequencing project: providing services to taxonomists for standard genome sequencing and annotation.</title>
        <authorList>
            <consortium name="The Broad Institute Genomics Platform"/>
            <consortium name="The Broad Institute Genome Sequencing Center for Infectious Disease"/>
            <person name="Wu L."/>
            <person name="Ma J."/>
        </authorList>
    </citation>
    <scope>NUCLEOTIDE SEQUENCE [LARGE SCALE GENOMIC DNA]</scope>
    <source>
        <strain evidence="10">JCM 16702</strain>
    </source>
</reference>
<dbReference type="RefSeq" id="WP_344951127.1">
    <property type="nucleotide sequence ID" value="NZ_BAAAZG010000031.1"/>
</dbReference>
<evidence type="ECO:0000256" key="6">
    <source>
        <dbReference type="ARBA" id="ARBA00022989"/>
    </source>
</evidence>
<dbReference type="Pfam" id="PF04093">
    <property type="entry name" value="MreD"/>
    <property type="match status" value="1"/>
</dbReference>
<dbReference type="NCBIfam" id="TIGR03426">
    <property type="entry name" value="shape_MreD"/>
    <property type="match status" value="1"/>
</dbReference>
<comment type="caution">
    <text evidence="9">The sequence shown here is derived from an EMBL/GenBank/DDBJ whole genome shotgun (WGS) entry which is preliminary data.</text>
</comment>
<evidence type="ECO:0000256" key="5">
    <source>
        <dbReference type="ARBA" id="ARBA00022960"/>
    </source>
</evidence>
<keyword evidence="6 8" id="KW-1133">Transmembrane helix</keyword>
<dbReference type="InterPro" id="IPR007227">
    <property type="entry name" value="Cell_shape_determining_MreD"/>
</dbReference>
<evidence type="ECO:0000313" key="9">
    <source>
        <dbReference type="EMBL" id="GAA4082030.1"/>
    </source>
</evidence>
<proteinExistence type="inferred from homology"/>
<feature type="transmembrane region" description="Helical" evidence="8">
    <location>
        <begin position="49"/>
        <end position="76"/>
    </location>
</feature>
<feature type="transmembrane region" description="Helical" evidence="8">
    <location>
        <begin position="88"/>
        <end position="106"/>
    </location>
</feature>
<protein>
    <recommendedName>
        <fullName evidence="11">Rod shape-determining protein MreD</fullName>
    </recommendedName>
</protein>
<feature type="transmembrane region" description="Helical" evidence="8">
    <location>
        <begin position="20"/>
        <end position="37"/>
    </location>
</feature>
<sequence>MLRAPMTNPPEPSTAGRGLTAALVIAVALILQVSVANRLPLPGDVTPDLVLLAVVALALVNGSLTGVVTGFCAGLAADIIPPADHTLGRYALVYCLIGYACGMAAAELDRQTFVPFMAVAVGALAGTVLYAMTGMLLADPRASWDVVSRMVPLQVLYDVLASPFVVWAVLRVTRRYDRGDKGRDRFAVPAARYRAMSGRGGGL</sequence>
<dbReference type="Gene3D" id="1.10.1760.20">
    <property type="match status" value="1"/>
</dbReference>
<organism evidence="9 10">
    <name type="scientific">Actinomadura miaoliensis</name>
    <dbReference type="NCBI Taxonomy" id="430685"/>
    <lineage>
        <taxon>Bacteria</taxon>
        <taxon>Bacillati</taxon>
        <taxon>Actinomycetota</taxon>
        <taxon>Actinomycetes</taxon>
        <taxon>Streptosporangiales</taxon>
        <taxon>Thermomonosporaceae</taxon>
        <taxon>Actinomadura</taxon>
    </lineage>
</organism>
<evidence type="ECO:0000256" key="4">
    <source>
        <dbReference type="ARBA" id="ARBA00022692"/>
    </source>
</evidence>
<accession>A0ABP7W7R3</accession>
<feature type="transmembrane region" description="Helical" evidence="8">
    <location>
        <begin position="113"/>
        <end position="133"/>
    </location>
</feature>
<evidence type="ECO:0000313" key="10">
    <source>
        <dbReference type="Proteomes" id="UP001500683"/>
    </source>
</evidence>
<gene>
    <name evidence="9" type="ORF">GCM10022214_46390</name>
</gene>
<evidence type="ECO:0000256" key="1">
    <source>
        <dbReference type="ARBA" id="ARBA00004651"/>
    </source>
</evidence>
<name>A0ABP7W7R3_9ACTN</name>
<dbReference type="EMBL" id="BAAAZG010000031">
    <property type="protein sequence ID" value="GAA4082030.1"/>
    <property type="molecule type" value="Genomic_DNA"/>
</dbReference>
<keyword evidence="7 8" id="KW-0472">Membrane</keyword>
<evidence type="ECO:0000256" key="2">
    <source>
        <dbReference type="ARBA" id="ARBA00007776"/>
    </source>
</evidence>
<comment type="similarity">
    <text evidence="2">Belongs to the MreD family.</text>
</comment>
<keyword evidence="4 8" id="KW-0812">Transmembrane</keyword>
<keyword evidence="3" id="KW-1003">Cell membrane</keyword>
<comment type="subcellular location">
    <subcellularLocation>
        <location evidence="1">Cell membrane</location>
        <topology evidence="1">Multi-pass membrane protein</topology>
    </subcellularLocation>
</comment>
<evidence type="ECO:0000256" key="8">
    <source>
        <dbReference type="SAM" id="Phobius"/>
    </source>
</evidence>
<dbReference type="Proteomes" id="UP001500683">
    <property type="component" value="Unassembled WGS sequence"/>
</dbReference>
<evidence type="ECO:0000256" key="7">
    <source>
        <dbReference type="ARBA" id="ARBA00023136"/>
    </source>
</evidence>